<dbReference type="InterPro" id="IPR045249">
    <property type="entry name" value="HARBI1-like"/>
</dbReference>
<comment type="caution">
    <text evidence="9">The sequence shown here is derived from an EMBL/GenBank/DDBJ whole genome shotgun (WGS) entry which is preliminary data.</text>
</comment>
<evidence type="ECO:0000256" key="5">
    <source>
        <dbReference type="ARBA" id="ARBA00022723"/>
    </source>
</evidence>
<evidence type="ECO:0000256" key="4">
    <source>
        <dbReference type="ARBA" id="ARBA00022722"/>
    </source>
</evidence>
<keyword evidence="7" id="KW-0539">Nucleus</keyword>
<accession>A0AAV1KTH2</accession>
<evidence type="ECO:0000259" key="8">
    <source>
        <dbReference type="Pfam" id="PF13359"/>
    </source>
</evidence>
<dbReference type="InterPro" id="IPR027806">
    <property type="entry name" value="HARBI1_dom"/>
</dbReference>
<dbReference type="GO" id="GO:0004518">
    <property type="term" value="F:nuclease activity"/>
    <property type="evidence" value="ECO:0007669"/>
    <property type="project" value="UniProtKB-KW"/>
</dbReference>
<evidence type="ECO:0000313" key="10">
    <source>
        <dbReference type="Proteomes" id="UP001314205"/>
    </source>
</evidence>
<keyword evidence="10" id="KW-1185">Reference proteome</keyword>
<dbReference type="AlphaFoldDB" id="A0AAV1KTH2"/>
<comment type="similarity">
    <text evidence="3">Belongs to the HARBI1 family.</text>
</comment>
<dbReference type="Proteomes" id="UP001314205">
    <property type="component" value="Unassembled WGS sequence"/>
</dbReference>
<dbReference type="EMBL" id="CAVLGL010000079">
    <property type="protein sequence ID" value="CAK1585107.1"/>
    <property type="molecule type" value="Genomic_DNA"/>
</dbReference>
<dbReference type="GO" id="GO:0046872">
    <property type="term" value="F:metal ion binding"/>
    <property type="evidence" value="ECO:0007669"/>
    <property type="project" value="UniProtKB-KW"/>
</dbReference>
<dbReference type="Pfam" id="PF13359">
    <property type="entry name" value="DDE_Tnp_4"/>
    <property type="match status" value="1"/>
</dbReference>
<evidence type="ECO:0000256" key="3">
    <source>
        <dbReference type="ARBA" id="ARBA00006958"/>
    </source>
</evidence>
<comment type="cofactor">
    <cofactor evidence="1">
        <name>a divalent metal cation</name>
        <dbReference type="ChEBI" id="CHEBI:60240"/>
    </cofactor>
</comment>
<keyword evidence="6" id="KW-0378">Hydrolase</keyword>
<protein>
    <recommendedName>
        <fullName evidence="8">DDE Tnp4 domain-containing protein</fullName>
    </recommendedName>
</protein>
<dbReference type="PANTHER" id="PTHR22930:SF269">
    <property type="entry name" value="NUCLEASE HARBI1-LIKE PROTEIN"/>
    <property type="match status" value="1"/>
</dbReference>
<evidence type="ECO:0000313" key="9">
    <source>
        <dbReference type="EMBL" id="CAK1585107.1"/>
    </source>
</evidence>
<feature type="domain" description="DDE Tnp4" evidence="8">
    <location>
        <begin position="3"/>
        <end position="138"/>
    </location>
</feature>
<dbReference type="GO" id="GO:0005634">
    <property type="term" value="C:nucleus"/>
    <property type="evidence" value="ECO:0007669"/>
    <property type="project" value="UniProtKB-SubCell"/>
</dbReference>
<evidence type="ECO:0000256" key="1">
    <source>
        <dbReference type="ARBA" id="ARBA00001968"/>
    </source>
</evidence>
<organism evidence="9 10">
    <name type="scientific">Parnassius mnemosyne</name>
    <name type="common">clouded apollo</name>
    <dbReference type="NCBI Taxonomy" id="213953"/>
    <lineage>
        <taxon>Eukaryota</taxon>
        <taxon>Metazoa</taxon>
        <taxon>Ecdysozoa</taxon>
        <taxon>Arthropoda</taxon>
        <taxon>Hexapoda</taxon>
        <taxon>Insecta</taxon>
        <taxon>Pterygota</taxon>
        <taxon>Neoptera</taxon>
        <taxon>Endopterygota</taxon>
        <taxon>Lepidoptera</taxon>
        <taxon>Glossata</taxon>
        <taxon>Ditrysia</taxon>
        <taxon>Papilionoidea</taxon>
        <taxon>Papilionidae</taxon>
        <taxon>Parnassiinae</taxon>
        <taxon>Parnassini</taxon>
        <taxon>Parnassius</taxon>
        <taxon>Driopa</taxon>
    </lineage>
</organism>
<sequence length="215" mass="24244">MFALVDASYKLIFVDVGCQGRISDGGVFNDSILKQKISNNSLNLPSPRLLEGTNNIIPYYFVADSAFPLGIHIMKPYPGVHPKRSLKKIFNYRLSRARRVDENAFGILASVFRVLRKPMLLQPETAQLIVMTIRHLHNFLIKSTNSAKIYAPPGSIDSEGSITTGRWRLENNDITSLLPITNTPRRPSLSAQIIRDKIAEYFCTVGKLSWQDHMN</sequence>
<dbReference type="PANTHER" id="PTHR22930">
    <property type="match status" value="1"/>
</dbReference>
<gene>
    <name evidence="9" type="ORF">PARMNEM_LOCUS6248</name>
</gene>
<evidence type="ECO:0000256" key="6">
    <source>
        <dbReference type="ARBA" id="ARBA00022801"/>
    </source>
</evidence>
<name>A0AAV1KTH2_9NEOP</name>
<keyword evidence="5" id="KW-0479">Metal-binding</keyword>
<proteinExistence type="inferred from homology"/>
<keyword evidence="4" id="KW-0540">Nuclease</keyword>
<evidence type="ECO:0000256" key="2">
    <source>
        <dbReference type="ARBA" id="ARBA00004123"/>
    </source>
</evidence>
<comment type="subcellular location">
    <subcellularLocation>
        <location evidence="2">Nucleus</location>
    </subcellularLocation>
</comment>
<evidence type="ECO:0000256" key="7">
    <source>
        <dbReference type="ARBA" id="ARBA00023242"/>
    </source>
</evidence>
<reference evidence="9 10" key="1">
    <citation type="submission" date="2023-11" db="EMBL/GenBank/DDBJ databases">
        <authorList>
            <person name="Hedman E."/>
            <person name="Englund M."/>
            <person name="Stromberg M."/>
            <person name="Nyberg Akerstrom W."/>
            <person name="Nylinder S."/>
            <person name="Jareborg N."/>
            <person name="Kallberg Y."/>
            <person name="Kronander E."/>
        </authorList>
    </citation>
    <scope>NUCLEOTIDE SEQUENCE [LARGE SCALE GENOMIC DNA]</scope>
</reference>
<dbReference type="GO" id="GO:0016787">
    <property type="term" value="F:hydrolase activity"/>
    <property type="evidence" value="ECO:0007669"/>
    <property type="project" value="UniProtKB-KW"/>
</dbReference>